<feature type="region of interest" description="Disordered" evidence="3">
    <location>
        <begin position="115"/>
        <end position="144"/>
    </location>
</feature>
<dbReference type="Gene3D" id="3.20.20.300">
    <property type="entry name" value="Glycoside hydrolase, family 3, N-terminal domain"/>
    <property type="match status" value="1"/>
</dbReference>
<evidence type="ECO:0000256" key="1">
    <source>
        <dbReference type="ARBA" id="ARBA00005336"/>
    </source>
</evidence>
<comment type="similarity">
    <text evidence="1">Belongs to the glycosyl hydrolase 3 family.</text>
</comment>
<gene>
    <name evidence="4" type="ORF">GCM10019016_070880</name>
</gene>
<dbReference type="Proteomes" id="UP001501455">
    <property type="component" value="Unassembled WGS sequence"/>
</dbReference>
<keyword evidence="2" id="KW-0378">Hydrolase</keyword>
<proteinExistence type="inferred from homology"/>
<dbReference type="InterPro" id="IPR017853">
    <property type="entry name" value="GH"/>
</dbReference>
<dbReference type="EMBL" id="BAAAXF010000051">
    <property type="protein sequence ID" value="GAA3499983.1"/>
    <property type="molecule type" value="Genomic_DNA"/>
</dbReference>
<evidence type="ECO:0000313" key="4">
    <source>
        <dbReference type="EMBL" id="GAA3499983.1"/>
    </source>
</evidence>
<dbReference type="PANTHER" id="PTHR30480:SF13">
    <property type="entry name" value="BETA-HEXOSAMINIDASE"/>
    <property type="match status" value="1"/>
</dbReference>
<dbReference type="InterPro" id="IPR036962">
    <property type="entry name" value="Glyco_hydro_3_N_sf"/>
</dbReference>
<dbReference type="InterPro" id="IPR050226">
    <property type="entry name" value="NagZ_Beta-hexosaminidase"/>
</dbReference>
<evidence type="ECO:0000256" key="3">
    <source>
        <dbReference type="SAM" id="MobiDB-lite"/>
    </source>
</evidence>
<dbReference type="SUPFAM" id="SSF51445">
    <property type="entry name" value="(Trans)glycosidases"/>
    <property type="match status" value="1"/>
</dbReference>
<reference evidence="5" key="1">
    <citation type="journal article" date="2019" name="Int. J. Syst. Evol. Microbiol.">
        <title>The Global Catalogue of Microorganisms (GCM) 10K type strain sequencing project: providing services to taxonomists for standard genome sequencing and annotation.</title>
        <authorList>
            <consortium name="The Broad Institute Genomics Platform"/>
            <consortium name="The Broad Institute Genome Sequencing Center for Infectious Disease"/>
            <person name="Wu L."/>
            <person name="Ma J."/>
        </authorList>
    </citation>
    <scope>NUCLEOTIDE SEQUENCE [LARGE SCALE GENOMIC DNA]</scope>
    <source>
        <strain evidence="5">JCM 4816</strain>
    </source>
</reference>
<protein>
    <recommendedName>
        <fullName evidence="6">Glycoside hydrolase family 3 N-terminal domain-containing protein</fullName>
    </recommendedName>
</protein>
<comment type="caution">
    <text evidence="4">The sequence shown here is derived from an EMBL/GenBank/DDBJ whole genome shotgun (WGS) entry which is preliminary data.</text>
</comment>
<evidence type="ECO:0000256" key="2">
    <source>
        <dbReference type="ARBA" id="ARBA00022801"/>
    </source>
</evidence>
<evidence type="ECO:0008006" key="6">
    <source>
        <dbReference type="Google" id="ProtNLM"/>
    </source>
</evidence>
<keyword evidence="5" id="KW-1185">Reference proteome</keyword>
<name>A0ABP6TXA0_9ACTN</name>
<sequence>MEGVRTKYGDDRVPVLALKAGVDQLLNPPSLDVAWNAVLKAVRDGELTEARLDESILRILRLKAKLGLFEDPYVTREGVDRVVGARPHLAAADRIAERTTTLLVTRAACCRCPGAAGRGCSSSAPTRPPRPARPDRRPGCSRAH</sequence>
<dbReference type="PANTHER" id="PTHR30480">
    <property type="entry name" value="BETA-HEXOSAMINIDASE-RELATED"/>
    <property type="match status" value="1"/>
</dbReference>
<organism evidence="4 5">
    <name type="scientific">Streptomyces prasinosporus</name>
    <dbReference type="NCBI Taxonomy" id="68256"/>
    <lineage>
        <taxon>Bacteria</taxon>
        <taxon>Bacillati</taxon>
        <taxon>Actinomycetota</taxon>
        <taxon>Actinomycetes</taxon>
        <taxon>Kitasatosporales</taxon>
        <taxon>Streptomycetaceae</taxon>
        <taxon>Streptomyces</taxon>
        <taxon>Streptomyces albogriseolus group</taxon>
    </lineage>
</organism>
<evidence type="ECO:0000313" key="5">
    <source>
        <dbReference type="Proteomes" id="UP001501455"/>
    </source>
</evidence>
<accession>A0ABP6TXA0</accession>